<reference evidence="2 3" key="1">
    <citation type="journal article" date="2010" name="Stand. Genomic Sci.">
        <title>Complete genome sequence of Haliangium ochraceum type strain (SMP-2).</title>
        <authorList>
            <consortium name="US DOE Joint Genome Institute (JGI-PGF)"/>
            <person name="Ivanova N."/>
            <person name="Daum C."/>
            <person name="Lang E."/>
            <person name="Abt B."/>
            <person name="Kopitz M."/>
            <person name="Saunders E."/>
            <person name="Lapidus A."/>
            <person name="Lucas S."/>
            <person name="Glavina Del Rio T."/>
            <person name="Nolan M."/>
            <person name="Tice H."/>
            <person name="Copeland A."/>
            <person name="Cheng J.F."/>
            <person name="Chen F."/>
            <person name="Bruce D."/>
            <person name="Goodwin L."/>
            <person name="Pitluck S."/>
            <person name="Mavromatis K."/>
            <person name="Pati A."/>
            <person name="Mikhailova N."/>
            <person name="Chen A."/>
            <person name="Palaniappan K."/>
            <person name="Land M."/>
            <person name="Hauser L."/>
            <person name="Chang Y.J."/>
            <person name="Jeffries C.D."/>
            <person name="Detter J.C."/>
            <person name="Brettin T."/>
            <person name="Rohde M."/>
            <person name="Goker M."/>
            <person name="Bristow J."/>
            <person name="Markowitz V."/>
            <person name="Eisen J.A."/>
            <person name="Hugenholtz P."/>
            <person name="Kyrpides N.C."/>
            <person name="Klenk H.P."/>
        </authorList>
    </citation>
    <scope>NUCLEOTIDE SEQUENCE [LARGE SCALE GENOMIC DNA]</scope>
    <source>
        <strain evidence="3">DSM 14365 / CIP 107738 / JCM 11303 / AJ 13395 / SMP-2</strain>
    </source>
</reference>
<evidence type="ECO:0000313" key="2">
    <source>
        <dbReference type="EMBL" id="ACY16396.1"/>
    </source>
</evidence>
<dbReference type="GO" id="GO:0016787">
    <property type="term" value="F:hydrolase activity"/>
    <property type="evidence" value="ECO:0007669"/>
    <property type="project" value="UniProtKB-KW"/>
</dbReference>
<dbReference type="InterPro" id="IPR050266">
    <property type="entry name" value="AB_hydrolase_sf"/>
</dbReference>
<dbReference type="InterPro" id="IPR000073">
    <property type="entry name" value="AB_hydrolase_1"/>
</dbReference>
<proteinExistence type="predicted"/>
<name>D0LZD4_HALO1</name>
<dbReference type="SUPFAM" id="SSF53474">
    <property type="entry name" value="alpha/beta-Hydrolases"/>
    <property type="match status" value="1"/>
</dbReference>
<feature type="domain" description="AB hydrolase-1" evidence="1">
    <location>
        <begin position="33"/>
        <end position="277"/>
    </location>
</feature>
<keyword evidence="2" id="KW-0378">Hydrolase</keyword>
<dbReference type="RefSeq" id="WP_012828995.1">
    <property type="nucleotide sequence ID" value="NC_013440.1"/>
</dbReference>
<dbReference type="InterPro" id="IPR029058">
    <property type="entry name" value="AB_hydrolase_fold"/>
</dbReference>
<dbReference type="Proteomes" id="UP000001880">
    <property type="component" value="Chromosome"/>
</dbReference>
<dbReference type="PANTHER" id="PTHR43798">
    <property type="entry name" value="MONOACYLGLYCEROL LIPASE"/>
    <property type="match status" value="1"/>
</dbReference>
<dbReference type="Pfam" id="PF00561">
    <property type="entry name" value="Abhydrolase_1"/>
    <property type="match status" value="1"/>
</dbReference>
<dbReference type="KEGG" id="hoh:Hoch_3897"/>
<gene>
    <name evidence="2" type="ordered locus">Hoch_3897</name>
</gene>
<accession>D0LZD4</accession>
<dbReference type="PANTHER" id="PTHR43798:SF33">
    <property type="entry name" value="HYDROLASE, PUTATIVE (AFU_ORTHOLOGUE AFUA_2G14860)-RELATED"/>
    <property type="match status" value="1"/>
</dbReference>
<evidence type="ECO:0000313" key="3">
    <source>
        <dbReference type="Proteomes" id="UP000001880"/>
    </source>
</evidence>
<dbReference type="GO" id="GO:0016020">
    <property type="term" value="C:membrane"/>
    <property type="evidence" value="ECO:0007669"/>
    <property type="project" value="TreeGrafter"/>
</dbReference>
<dbReference type="AlphaFoldDB" id="D0LZD4"/>
<dbReference type="PRINTS" id="PR00412">
    <property type="entry name" value="EPOXHYDRLASE"/>
</dbReference>
<keyword evidence="3" id="KW-1185">Reference proteome</keyword>
<organism evidence="2 3">
    <name type="scientific">Haliangium ochraceum (strain DSM 14365 / JCM 11303 / SMP-2)</name>
    <dbReference type="NCBI Taxonomy" id="502025"/>
    <lineage>
        <taxon>Bacteria</taxon>
        <taxon>Pseudomonadati</taxon>
        <taxon>Myxococcota</taxon>
        <taxon>Polyangia</taxon>
        <taxon>Haliangiales</taxon>
        <taxon>Kofleriaceae</taxon>
        <taxon>Haliangium</taxon>
    </lineage>
</organism>
<evidence type="ECO:0000259" key="1">
    <source>
        <dbReference type="Pfam" id="PF00561"/>
    </source>
</evidence>
<sequence>MRPFYARSPLDEGPIFYEIAEPSAPGDGREPVTIITCDGIGCSGYVWKYLNRELSGYRVIHWHYPGHGRSPTPRSPVRMTIEGLARDLVAVLDDAGVSQAVACGHSMGVQVVLETYRQMRARIQGLLLVCGAPENPLRTFRGTNRFEALLPAVRHLTQRMPGLINRVSRRFLPTRLSYEIATLIEPNEALLDPKDFMPYLEGMARIDMRLFLTLLESACHHSAVALLPEIQVPTLVVGGSQDTFTPPELSTRMHGAIPGADLLMVEGGSHTAPIERPELVNERILGFLDQRIRTPAERGATQQDAPQSR</sequence>
<protein>
    <submittedName>
        <fullName evidence="2">Alpha/beta hydrolase fold protein</fullName>
    </submittedName>
</protein>
<dbReference type="STRING" id="502025.Hoch_3897"/>
<dbReference type="Gene3D" id="3.40.50.1820">
    <property type="entry name" value="alpha/beta hydrolase"/>
    <property type="match status" value="1"/>
</dbReference>
<dbReference type="eggNOG" id="COG2267">
    <property type="taxonomic scope" value="Bacteria"/>
</dbReference>
<dbReference type="EMBL" id="CP001804">
    <property type="protein sequence ID" value="ACY16396.1"/>
    <property type="molecule type" value="Genomic_DNA"/>
</dbReference>
<dbReference type="HOGENOM" id="CLU_020336_50_2_7"/>
<dbReference type="InterPro" id="IPR000639">
    <property type="entry name" value="Epox_hydrolase-like"/>
</dbReference>